<feature type="transmembrane region" description="Helical" evidence="9">
    <location>
        <begin position="279"/>
        <end position="303"/>
    </location>
</feature>
<dbReference type="SMART" id="SM00831">
    <property type="entry name" value="Cation_ATPase_N"/>
    <property type="match status" value="1"/>
</dbReference>
<dbReference type="SUPFAM" id="SSF81660">
    <property type="entry name" value="Metal cation-transporting ATPase, ATP-binding domain N"/>
    <property type="match status" value="1"/>
</dbReference>
<evidence type="ECO:0000256" key="2">
    <source>
        <dbReference type="ARBA" id="ARBA00005675"/>
    </source>
</evidence>
<dbReference type="InterPro" id="IPR023214">
    <property type="entry name" value="HAD_sf"/>
</dbReference>
<dbReference type="PANTHER" id="PTHR43294">
    <property type="entry name" value="SODIUM/POTASSIUM-TRANSPORTING ATPASE SUBUNIT ALPHA"/>
    <property type="match status" value="1"/>
</dbReference>
<evidence type="ECO:0000256" key="5">
    <source>
        <dbReference type="ARBA" id="ARBA00022840"/>
    </source>
</evidence>
<evidence type="ECO:0000256" key="6">
    <source>
        <dbReference type="ARBA" id="ARBA00022967"/>
    </source>
</evidence>
<dbReference type="SUPFAM" id="SSF56784">
    <property type="entry name" value="HAD-like"/>
    <property type="match status" value="1"/>
</dbReference>
<protein>
    <submittedName>
        <fullName evidence="11">Ca2+-transporting ATPase</fullName>
    </submittedName>
</protein>
<dbReference type="RefSeq" id="WP_092175146.1">
    <property type="nucleotide sequence ID" value="NZ_FNZH01000004.1"/>
</dbReference>
<feature type="transmembrane region" description="Helical" evidence="9">
    <location>
        <begin position="856"/>
        <end position="873"/>
    </location>
</feature>
<dbReference type="GO" id="GO:0036376">
    <property type="term" value="P:sodium ion export across plasma membrane"/>
    <property type="evidence" value="ECO:0007669"/>
    <property type="project" value="TreeGrafter"/>
</dbReference>
<dbReference type="GO" id="GO:0006883">
    <property type="term" value="P:intracellular sodium ion homeostasis"/>
    <property type="evidence" value="ECO:0007669"/>
    <property type="project" value="TreeGrafter"/>
</dbReference>
<dbReference type="InterPro" id="IPR008250">
    <property type="entry name" value="ATPase_P-typ_transduc_dom_A_sf"/>
</dbReference>
<dbReference type="Gene3D" id="3.40.50.1000">
    <property type="entry name" value="HAD superfamily/HAD-like"/>
    <property type="match status" value="1"/>
</dbReference>
<dbReference type="PRINTS" id="PR00120">
    <property type="entry name" value="HATPASE"/>
</dbReference>
<evidence type="ECO:0000256" key="4">
    <source>
        <dbReference type="ARBA" id="ARBA00022741"/>
    </source>
</evidence>
<dbReference type="InterPro" id="IPR059000">
    <property type="entry name" value="ATPase_P-type_domA"/>
</dbReference>
<keyword evidence="7 9" id="KW-1133">Transmembrane helix</keyword>
<keyword evidence="4" id="KW-0547">Nucleotide-binding</keyword>
<dbReference type="InterPro" id="IPR001757">
    <property type="entry name" value="P_typ_ATPase"/>
</dbReference>
<dbReference type="Gene3D" id="3.40.1110.10">
    <property type="entry name" value="Calcium-transporting ATPase, cytoplasmic domain N"/>
    <property type="match status" value="1"/>
</dbReference>
<dbReference type="Pfam" id="PF00689">
    <property type="entry name" value="Cation_ATPase_C"/>
    <property type="match status" value="1"/>
</dbReference>
<evidence type="ECO:0000256" key="8">
    <source>
        <dbReference type="ARBA" id="ARBA00023136"/>
    </source>
</evidence>
<dbReference type="Pfam" id="PF00690">
    <property type="entry name" value="Cation_ATPase_N"/>
    <property type="match status" value="1"/>
</dbReference>
<feature type="transmembrane region" description="Helical" evidence="9">
    <location>
        <begin position="84"/>
        <end position="103"/>
    </location>
</feature>
<dbReference type="Proteomes" id="UP000199403">
    <property type="component" value="Unassembled WGS sequence"/>
</dbReference>
<dbReference type="NCBIfam" id="TIGR01494">
    <property type="entry name" value="ATPase_P-type"/>
    <property type="match status" value="2"/>
</dbReference>
<dbReference type="InterPro" id="IPR018303">
    <property type="entry name" value="ATPase_P-typ_P_site"/>
</dbReference>
<evidence type="ECO:0000313" key="11">
    <source>
        <dbReference type="EMBL" id="SEJ46285.1"/>
    </source>
</evidence>
<evidence type="ECO:0000259" key="10">
    <source>
        <dbReference type="SMART" id="SM00831"/>
    </source>
</evidence>
<dbReference type="SUPFAM" id="SSF81653">
    <property type="entry name" value="Calcium ATPase, transduction domain A"/>
    <property type="match status" value="1"/>
</dbReference>
<dbReference type="GO" id="GO:0005524">
    <property type="term" value="F:ATP binding"/>
    <property type="evidence" value="ECO:0007669"/>
    <property type="project" value="UniProtKB-KW"/>
</dbReference>
<dbReference type="GO" id="GO:1902600">
    <property type="term" value="P:proton transmembrane transport"/>
    <property type="evidence" value="ECO:0007669"/>
    <property type="project" value="TreeGrafter"/>
</dbReference>
<keyword evidence="8 9" id="KW-0472">Membrane</keyword>
<dbReference type="InterPro" id="IPR023298">
    <property type="entry name" value="ATPase_P-typ_TM_dom_sf"/>
</dbReference>
<reference evidence="12" key="1">
    <citation type="submission" date="2016-10" db="EMBL/GenBank/DDBJ databases">
        <authorList>
            <person name="Varghese N."/>
            <person name="Submissions S."/>
        </authorList>
    </citation>
    <scope>NUCLEOTIDE SEQUENCE [LARGE SCALE GENOMIC DNA]</scope>
    <source>
        <strain evidence="12">IBRC-M 10761</strain>
    </source>
</reference>
<evidence type="ECO:0000313" key="12">
    <source>
        <dbReference type="Proteomes" id="UP000199403"/>
    </source>
</evidence>
<feature type="transmembrane region" description="Helical" evidence="9">
    <location>
        <begin position="788"/>
        <end position="805"/>
    </location>
</feature>
<dbReference type="SUPFAM" id="SSF81665">
    <property type="entry name" value="Calcium ATPase, transmembrane domain M"/>
    <property type="match status" value="1"/>
</dbReference>
<name>A0A1H6ZBM6_9BACT</name>
<evidence type="ECO:0000256" key="1">
    <source>
        <dbReference type="ARBA" id="ARBA00004141"/>
    </source>
</evidence>
<dbReference type="InterPro" id="IPR036412">
    <property type="entry name" value="HAD-like_sf"/>
</dbReference>
<dbReference type="Gene3D" id="1.20.1110.10">
    <property type="entry name" value="Calcium-transporting ATPase, transmembrane domain"/>
    <property type="match status" value="1"/>
</dbReference>
<accession>A0A1H6ZBM6</accession>
<gene>
    <name evidence="11" type="ORF">SAMN05192553_10483</name>
</gene>
<dbReference type="SFLD" id="SFLDG00002">
    <property type="entry name" value="C1.7:_P-type_atpase_like"/>
    <property type="match status" value="1"/>
</dbReference>
<keyword evidence="5" id="KW-0067">ATP-binding</keyword>
<keyword evidence="12" id="KW-1185">Reference proteome</keyword>
<keyword evidence="6" id="KW-1278">Translocase</keyword>
<keyword evidence="3 9" id="KW-0812">Transmembrane</keyword>
<dbReference type="EMBL" id="FNZH01000004">
    <property type="protein sequence ID" value="SEJ46285.1"/>
    <property type="molecule type" value="Genomic_DNA"/>
</dbReference>
<sequence length="892" mass="96793">MIQIPENPHQFAPEQIKRMLQTTESGLTPKRAEELLQVFGKNELPDPKKKSFWYILTRQVNNVMVYILLLAALISFLTGHRVDVFVILAIVLLNIAIGFIQEYKAENAVQALKGLLVPQCSVIRDGKLLTIPSKELVPGDVMRLSEGDLIPADGILFQSQDARTMEASLTGESVPVEKTTEAGPADSPIGDRTNMVWKGTYVSGGSALAWVVATGSSTQLGTIARSLKAIPKKPSNFQIKSNKLARQMAILSICSAIMLFLVGYFFQKIPIDELLLISLAALVSAIPEGLPAVLSIVLAIGSYRMSKKNAIIREIAATESLGSVSTIVTDKTGTLTQNSMTIKKLWQAGGSDVYVSGEGWERSGEFSGDKADLAALAPLLEIAAHCQQASLSVNEKGQIQVTGDPTEAAFAVLAEKAGLGKHLPVVQEIPFSTVDKFRSTVVEKLGVNVRFIIGAPEKLLEKSAQSQGKDGISELSDKQRYTIKKKLEDWSKGGFRVLALAFQTADAATTGDFTDQEWVFCGLAAMVDPPRPEVFEAVNACHLAGIRVIMATGDHSQTALAIGKEVGIVLPGRERVLTGSELQQLSEQEFARAIQEVDVFSRLSPLMKVSIAESLQAQGELVAMTGDGVNDAPALRQANVGVSMGIMGTDVAREASLVVLADDNFASIVSAVEQGRIVFNNARRTSFFLITTNFAEIITLIVAVGLGYAMPLTATQILWINLITDGFCDKALATERGTGKELTAPPIKSHENIINREIIPFLVLNTFLMASMAMLAFHLYLPEGIEKARTVVFIVLAFSQLFNVFNMRNLKGSAFKIGLFSNKWVNYALIVSITIQVLIIEVPALAGIFKFQPISLWEFLGWAAISSLVFWVNELYKLIAKSYETGFSSSKS</sequence>
<feature type="transmembrane region" description="Helical" evidence="9">
    <location>
        <begin position="686"/>
        <end position="709"/>
    </location>
</feature>
<dbReference type="InterPro" id="IPR044492">
    <property type="entry name" value="P_typ_ATPase_HD_dom"/>
</dbReference>
<dbReference type="GO" id="GO:1990573">
    <property type="term" value="P:potassium ion import across plasma membrane"/>
    <property type="evidence" value="ECO:0007669"/>
    <property type="project" value="TreeGrafter"/>
</dbReference>
<dbReference type="InterPro" id="IPR050510">
    <property type="entry name" value="Cation_transp_ATPase_P-type"/>
</dbReference>
<comment type="subcellular location">
    <subcellularLocation>
        <location evidence="1">Membrane</location>
        <topology evidence="1">Multi-pass membrane protein</topology>
    </subcellularLocation>
</comment>
<proteinExistence type="inferred from homology"/>
<evidence type="ECO:0000256" key="9">
    <source>
        <dbReference type="SAM" id="Phobius"/>
    </source>
</evidence>
<dbReference type="PANTHER" id="PTHR43294:SF20">
    <property type="entry name" value="P-TYPE ATPASE"/>
    <property type="match status" value="1"/>
</dbReference>
<evidence type="ECO:0000256" key="3">
    <source>
        <dbReference type="ARBA" id="ARBA00022692"/>
    </source>
</evidence>
<dbReference type="GO" id="GO:0030007">
    <property type="term" value="P:intracellular potassium ion homeostasis"/>
    <property type="evidence" value="ECO:0007669"/>
    <property type="project" value="TreeGrafter"/>
</dbReference>
<dbReference type="Gene3D" id="2.70.150.10">
    <property type="entry name" value="Calcium-transporting ATPase, cytoplasmic transduction domain A"/>
    <property type="match status" value="1"/>
</dbReference>
<feature type="transmembrane region" description="Helical" evidence="9">
    <location>
        <begin position="825"/>
        <end position="849"/>
    </location>
</feature>
<feature type="transmembrane region" description="Helical" evidence="9">
    <location>
        <begin position="248"/>
        <end position="267"/>
    </location>
</feature>
<dbReference type="SFLD" id="SFLDS00003">
    <property type="entry name" value="Haloacid_Dehalogenase"/>
    <property type="match status" value="1"/>
</dbReference>
<dbReference type="Pfam" id="PF13246">
    <property type="entry name" value="Cation_ATPase"/>
    <property type="match status" value="1"/>
</dbReference>
<evidence type="ECO:0000256" key="7">
    <source>
        <dbReference type="ARBA" id="ARBA00022989"/>
    </source>
</evidence>
<dbReference type="SFLD" id="SFLDF00027">
    <property type="entry name" value="p-type_atpase"/>
    <property type="match status" value="1"/>
</dbReference>
<dbReference type="AlphaFoldDB" id="A0A1H6ZBM6"/>
<dbReference type="InterPro" id="IPR004014">
    <property type="entry name" value="ATPase_P-typ_cation-transptr_N"/>
</dbReference>
<dbReference type="STRING" id="1416801.SAMN05192553_10483"/>
<organism evidence="11 12">
    <name type="scientific">Cyclobacterium xiamenense</name>
    <dbReference type="NCBI Taxonomy" id="1297121"/>
    <lineage>
        <taxon>Bacteria</taxon>
        <taxon>Pseudomonadati</taxon>
        <taxon>Bacteroidota</taxon>
        <taxon>Cytophagia</taxon>
        <taxon>Cytophagales</taxon>
        <taxon>Cyclobacteriaceae</taxon>
        <taxon>Cyclobacterium</taxon>
    </lineage>
</organism>
<dbReference type="InterPro" id="IPR023299">
    <property type="entry name" value="ATPase_P-typ_cyto_dom_N"/>
</dbReference>
<dbReference type="PROSITE" id="PS00154">
    <property type="entry name" value="ATPASE_E1_E2"/>
    <property type="match status" value="1"/>
</dbReference>
<feature type="domain" description="Cation-transporting P-type ATPase N-terminal" evidence="10">
    <location>
        <begin position="7"/>
        <end position="80"/>
    </location>
</feature>
<dbReference type="GO" id="GO:0016887">
    <property type="term" value="F:ATP hydrolysis activity"/>
    <property type="evidence" value="ECO:0007669"/>
    <property type="project" value="InterPro"/>
</dbReference>
<dbReference type="InterPro" id="IPR006068">
    <property type="entry name" value="ATPase_P-typ_cation-transptr_C"/>
</dbReference>
<dbReference type="PRINTS" id="PR00119">
    <property type="entry name" value="CATATPASE"/>
</dbReference>
<dbReference type="GO" id="GO:0005886">
    <property type="term" value="C:plasma membrane"/>
    <property type="evidence" value="ECO:0007669"/>
    <property type="project" value="TreeGrafter"/>
</dbReference>
<dbReference type="OrthoDB" id="1521937at2"/>
<dbReference type="GO" id="GO:0005391">
    <property type="term" value="F:P-type sodium:potassium-exchanging transporter activity"/>
    <property type="evidence" value="ECO:0007669"/>
    <property type="project" value="TreeGrafter"/>
</dbReference>
<dbReference type="Pfam" id="PF00122">
    <property type="entry name" value="E1-E2_ATPase"/>
    <property type="match status" value="1"/>
</dbReference>
<feature type="transmembrane region" description="Helical" evidence="9">
    <location>
        <begin position="758"/>
        <end position="781"/>
    </location>
</feature>
<feature type="transmembrane region" description="Helical" evidence="9">
    <location>
        <begin position="60"/>
        <end position="78"/>
    </location>
</feature>
<comment type="similarity">
    <text evidence="2">Belongs to the cation transport ATPase (P-type) (TC 3.A.3) family. Type IIA subfamily.</text>
</comment>